<keyword evidence="1" id="KW-1133">Transmembrane helix</keyword>
<name>A0A9D1LIX2_9FIRM</name>
<protein>
    <submittedName>
        <fullName evidence="2">Uncharacterized protein</fullName>
    </submittedName>
</protein>
<keyword evidence="1" id="KW-0812">Transmembrane</keyword>
<dbReference type="AlphaFoldDB" id="A0A9D1LIX2"/>
<reference evidence="2" key="2">
    <citation type="journal article" date="2021" name="PeerJ">
        <title>Extensive microbial diversity within the chicken gut microbiome revealed by metagenomics and culture.</title>
        <authorList>
            <person name="Gilroy R."/>
            <person name="Ravi A."/>
            <person name="Getino M."/>
            <person name="Pursley I."/>
            <person name="Horton D.L."/>
            <person name="Alikhan N.F."/>
            <person name="Baker D."/>
            <person name="Gharbi K."/>
            <person name="Hall N."/>
            <person name="Watson M."/>
            <person name="Adriaenssens E.M."/>
            <person name="Foster-Nyarko E."/>
            <person name="Jarju S."/>
            <person name="Secka A."/>
            <person name="Antonio M."/>
            <person name="Oren A."/>
            <person name="Chaudhuri R.R."/>
            <person name="La Ragione R."/>
            <person name="Hildebrand F."/>
            <person name="Pallen M.J."/>
        </authorList>
    </citation>
    <scope>NUCLEOTIDE SEQUENCE</scope>
    <source>
        <strain evidence="2">CHK193-30670</strain>
    </source>
</reference>
<dbReference type="Proteomes" id="UP000824074">
    <property type="component" value="Unassembled WGS sequence"/>
</dbReference>
<evidence type="ECO:0000313" key="2">
    <source>
        <dbReference type="EMBL" id="HIU40391.1"/>
    </source>
</evidence>
<sequence length="211" mass="23047">MKKNSKLLIIGISIFVIALAIGYALFSENISISGTAKAEGQLDLQITNVDVSGQISGEKTPSNYIDYDVEGTKITMTVNLTAPNDYFQITANIENHGSVDARLNNVDATPNFNRADICGLIPGPSEECGIFKDMTYYDEETGVYFVSALADMSNVELNSTDIVIPAGDTSGNYQMIILTGWSNEWDTAITESHQITFTVDFGFIQSNKKTR</sequence>
<dbReference type="EMBL" id="DVMT01000038">
    <property type="protein sequence ID" value="HIU40391.1"/>
    <property type="molecule type" value="Genomic_DNA"/>
</dbReference>
<comment type="caution">
    <text evidence="2">The sequence shown here is derived from an EMBL/GenBank/DDBJ whole genome shotgun (WGS) entry which is preliminary data.</text>
</comment>
<reference evidence="2" key="1">
    <citation type="submission" date="2020-10" db="EMBL/GenBank/DDBJ databases">
        <authorList>
            <person name="Gilroy R."/>
        </authorList>
    </citation>
    <scope>NUCLEOTIDE SEQUENCE</scope>
    <source>
        <strain evidence="2">CHK193-30670</strain>
    </source>
</reference>
<accession>A0A9D1LIX2</accession>
<feature type="transmembrane region" description="Helical" evidence="1">
    <location>
        <begin position="7"/>
        <end position="26"/>
    </location>
</feature>
<evidence type="ECO:0000313" key="3">
    <source>
        <dbReference type="Proteomes" id="UP000824074"/>
    </source>
</evidence>
<organism evidence="2 3">
    <name type="scientific">Candidatus Aphodocola excrementigallinarum</name>
    <dbReference type="NCBI Taxonomy" id="2840670"/>
    <lineage>
        <taxon>Bacteria</taxon>
        <taxon>Bacillati</taxon>
        <taxon>Bacillota</taxon>
        <taxon>Bacilli</taxon>
        <taxon>Candidatus Aphodocola</taxon>
    </lineage>
</organism>
<keyword evidence="1" id="KW-0472">Membrane</keyword>
<gene>
    <name evidence="2" type="ORF">IAB68_03740</name>
</gene>
<evidence type="ECO:0000256" key="1">
    <source>
        <dbReference type="SAM" id="Phobius"/>
    </source>
</evidence>
<proteinExistence type="predicted"/>